<dbReference type="AlphaFoldDB" id="A0A4U6QG71"/>
<reference evidence="1 2" key="1">
    <citation type="submission" date="2019-05" db="EMBL/GenBank/DDBJ databases">
        <title>Nakamurella sp. N5BH11, whole genome shotgun sequence.</title>
        <authorList>
            <person name="Tuo L."/>
        </authorList>
    </citation>
    <scope>NUCLEOTIDE SEQUENCE [LARGE SCALE GENOMIC DNA]</scope>
    <source>
        <strain evidence="1 2">N5BH11</strain>
    </source>
</reference>
<dbReference type="RefSeq" id="WP_137449855.1">
    <property type="nucleotide sequence ID" value="NZ_SZZH01000002.1"/>
</dbReference>
<comment type="caution">
    <text evidence="1">The sequence shown here is derived from an EMBL/GenBank/DDBJ whole genome shotgun (WGS) entry which is preliminary data.</text>
</comment>
<evidence type="ECO:0000313" key="1">
    <source>
        <dbReference type="EMBL" id="TKV59233.1"/>
    </source>
</evidence>
<gene>
    <name evidence="1" type="ORF">FDO65_11445</name>
</gene>
<dbReference type="EMBL" id="SZZH01000002">
    <property type="protein sequence ID" value="TKV59233.1"/>
    <property type="molecule type" value="Genomic_DNA"/>
</dbReference>
<keyword evidence="2" id="KW-1185">Reference proteome</keyword>
<proteinExistence type="predicted"/>
<evidence type="ECO:0000313" key="2">
    <source>
        <dbReference type="Proteomes" id="UP000306985"/>
    </source>
</evidence>
<name>A0A4U6QG71_9ACTN</name>
<protein>
    <submittedName>
        <fullName evidence="1">Uncharacterized protein</fullName>
    </submittedName>
</protein>
<sequence length="327" mass="33598">MVGRPAPSVGGGGTTAVVQAPAPGFSCPQPGGPVTTERAVYLPTAVFGEGARLGVVGSTVCFDQSPRGGATFSQNASGPVHYFLTTDALQDQIVFGLVDSSVTRVEFVPTDVSAPTRDSAELIEFGADRVFTIPHADEGVVRFYRDSSVVAERTVTPSPEPWDIPQPAPTGQTCDPTAVGALLNTSDIELADSNGGPLFAAVYFEPLNPDQPIDEGARTLCLLVRSTAPAISASAAPLGADQPITYLATTPGNGGTYVWGRMTGDAATISLTDTAGVVTTLPAAQLDAGRSDQTTFVTFIPDTAAPVASVQAVDKDGRALGRPIPPL</sequence>
<accession>A0A4U6QG71</accession>
<organism evidence="1 2">
    <name type="scientific">Nakamurella flava</name>
    <dbReference type="NCBI Taxonomy" id="2576308"/>
    <lineage>
        <taxon>Bacteria</taxon>
        <taxon>Bacillati</taxon>
        <taxon>Actinomycetota</taxon>
        <taxon>Actinomycetes</taxon>
        <taxon>Nakamurellales</taxon>
        <taxon>Nakamurellaceae</taxon>
        <taxon>Nakamurella</taxon>
    </lineage>
</organism>
<dbReference type="Proteomes" id="UP000306985">
    <property type="component" value="Unassembled WGS sequence"/>
</dbReference>